<feature type="transmembrane region" description="Helical" evidence="7">
    <location>
        <begin position="21"/>
        <end position="43"/>
    </location>
</feature>
<feature type="transmembrane region" description="Helical" evidence="7">
    <location>
        <begin position="149"/>
        <end position="169"/>
    </location>
</feature>
<feature type="transmembrane region" description="Helical" evidence="7">
    <location>
        <begin position="101"/>
        <end position="119"/>
    </location>
</feature>
<evidence type="ECO:0000256" key="1">
    <source>
        <dbReference type="ARBA" id="ARBA00004651"/>
    </source>
</evidence>
<sequence length="671" mass="76150">MKESLSRIFDWRNFCRFVQQEIRVFLFFLILLCLFRLIFLGWMSEYMSKTATMHDVLTVMLVGTKISLKSAGVLTVISLLISGVATVLAPSYEMTVRKVVGSFYIVILSVLFCARFPYYRQFHSGFNQLIFNTFNDDVYALSLSLVQEFYLPLRLAGAFVLAFFLYKLFSAWLNRAVFKMPSFSFPFFKWVSRAVVVLFLYWGIVFVMFGGSFSWATEVDWENAGVTKDPFLNEVILDDMQAIYRAYTMNNRLEACNGLNFDVDQIRFFTAKLTNKTQLQSNDLDEYLRKEAQGPLVEKPKHIFVIISESYANWPLLEKYKDLHIADGMKQIIAENDSDYIGTFLPNGASTVSAVTGVVTGFADANLYLTTMPEAFAEPYSTASAPQLQKLGYDTNFWYAGPTTWERIQDFTLAQGYQHFYSRGDFAKAAAGSVWGCDDKYLYEAVLDGIDSDQPSFNVILNVSNHSPFTVDVAKEGFDKEKVIAALPPEAKADMALVNQLGHFWYADKMMADFIQKTKQKYPDSLFIIVGDHADRYNIEKTPSMYERYGIPFIVTGQGVTKGILPKDAAGSQIDIIPTLIEMIAPHGFSYHSVGTSLTRGNKEAVNYGFWMTHDYIGKADLAEFQPESIRGDSPELDTAALQDYIDAIRSISWWRAKYGPILNADLLKDR</sequence>
<evidence type="ECO:0000256" key="5">
    <source>
        <dbReference type="ARBA" id="ARBA00022989"/>
    </source>
</evidence>
<dbReference type="Gene3D" id="3.40.720.10">
    <property type="entry name" value="Alkaline Phosphatase, subunit A"/>
    <property type="match status" value="1"/>
</dbReference>
<dbReference type="GO" id="GO:0016740">
    <property type="term" value="F:transferase activity"/>
    <property type="evidence" value="ECO:0007669"/>
    <property type="project" value="UniProtKB-KW"/>
</dbReference>
<keyword evidence="6 7" id="KW-0472">Membrane</keyword>
<feature type="transmembrane region" description="Helical" evidence="7">
    <location>
        <begin position="70"/>
        <end position="89"/>
    </location>
</feature>
<dbReference type="STRING" id="84035.SAMN05660742_10163"/>
<evidence type="ECO:0000256" key="2">
    <source>
        <dbReference type="ARBA" id="ARBA00004936"/>
    </source>
</evidence>
<evidence type="ECO:0000313" key="10">
    <source>
        <dbReference type="Proteomes" id="UP000199662"/>
    </source>
</evidence>
<name>A0A1H6TGT9_9FIRM</name>
<keyword evidence="4 7" id="KW-0812">Transmembrane</keyword>
<protein>
    <submittedName>
        <fullName evidence="9">Phosphoglycerol transferase MdoB</fullName>
    </submittedName>
</protein>
<proteinExistence type="predicted"/>
<dbReference type="Proteomes" id="UP000199662">
    <property type="component" value="Unassembled WGS sequence"/>
</dbReference>
<dbReference type="SUPFAM" id="SSF53649">
    <property type="entry name" value="Alkaline phosphatase-like"/>
    <property type="match status" value="1"/>
</dbReference>
<dbReference type="Pfam" id="PF00884">
    <property type="entry name" value="Sulfatase"/>
    <property type="match status" value="1"/>
</dbReference>
<dbReference type="CDD" id="cd16015">
    <property type="entry name" value="LTA_synthase"/>
    <property type="match status" value="1"/>
</dbReference>
<keyword evidence="3" id="KW-1003">Cell membrane</keyword>
<keyword evidence="10" id="KW-1185">Reference proteome</keyword>
<feature type="transmembrane region" description="Helical" evidence="7">
    <location>
        <begin position="190"/>
        <end position="215"/>
    </location>
</feature>
<dbReference type="PANTHER" id="PTHR47371">
    <property type="entry name" value="LIPOTEICHOIC ACID SYNTHASE"/>
    <property type="match status" value="1"/>
</dbReference>
<accession>A0A1H6TGT9</accession>
<evidence type="ECO:0000256" key="7">
    <source>
        <dbReference type="SAM" id="Phobius"/>
    </source>
</evidence>
<feature type="domain" description="Sulfatase N-terminal" evidence="8">
    <location>
        <begin position="348"/>
        <end position="582"/>
    </location>
</feature>
<comment type="subcellular location">
    <subcellularLocation>
        <location evidence="1">Cell membrane</location>
        <topology evidence="1">Multi-pass membrane protein</topology>
    </subcellularLocation>
</comment>
<evidence type="ECO:0000256" key="6">
    <source>
        <dbReference type="ARBA" id="ARBA00023136"/>
    </source>
</evidence>
<dbReference type="InterPro" id="IPR050448">
    <property type="entry name" value="OpgB/LTA_synthase_biosynth"/>
</dbReference>
<dbReference type="AlphaFoldDB" id="A0A1H6TGT9"/>
<keyword evidence="5 7" id="KW-1133">Transmembrane helix</keyword>
<keyword evidence="9" id="KW-0808">Transferase</keyword>
<dbReference type="RefSeq" id="WP_091828310.1">
    <property type="nucleotide sequence ID" value="NZ_FNZK01000001.1"/>
</dbReference>
<dbReference type="PANTHER" id="PTHR47371:SF3">
    <property type="entry name" value="PHOSPHOGLYCEROL TRANSFERASE I"/>
    <property type="match status" value="1"/>
</dbReference>
<evidence type="ECO:0000256" key="4">
    <source>
        <dbReference type="ARBA" id="ARBA00022692"/>
    </source>
</evidence>
<reference evidence="9 10" key="1">
    <citation type="submission" date="2016-10" db="EMBL/GenBank/DDBJ databases">
        <authorList>
            <person name="de Groot N.N."/>
        </authorList>
    </citation>
    <scope>NUCLEOTIDE SEQUENCE [LARGE SCALE GENOMIC DNA]</scope>
    <source>
        <strain evidence="9 10">DSM 2179</strain>
    </source>
</reference>
<dbReference type="EMBL" id="FNZK01000001">
    <property type="protein sequence ID" value="SEI79289.1"/>
    <property type="molecule type" value="Genomic_DNA"/>
</dbReference>
<dbReference type="GO" id="GO:0005886">
    <property type="term" value="C:plasma membrane"/>
    <property type="evidence" value="ECO:0007669"/>
    <property type="project" value="UniProtKB-SubCell"/>
</dbReference>
<evidence type="ECO:0000256" key="3">
    <source>
        <dbReference type="ARBA" id="ARBA00022475"/>
    </source>
</evidence>
<dbReference type="InterPro" id="IPR017850">
    <property type="entry name" value="Alkaline_phosphatase_core_sf"/>
</dbReference>
<comment type="pathway">
    <text evidence="2">Cell wall biogenesis; lipoteichoic acid biosynthesis.</text>
</comment>
<dbReference type="InterPro" id="IPR000917">
    <property type="entry name" value="Sulfatase_N"/>
</dbReference>
<evidence type="ECO:0000259" key="8">
    <source>
        <dbReference type="Pfam" id="PF00884"/>
    </source>
</evidence>
<evidence type="ECO:0000313" key="9">
    <source>
        <dbReference type="EMBL" id="SEI79289.1"/>
    </source>
</evidence>
<organism evidence="9 10">
    <name type="scientific">Propionispira arboris</name>
    <dbReference type="NCBI Taxonomy" id="84035"/>
    <lineage>
        <taxon>Bacteria</taxon>
        <taxon>Bacillati</taxon>
        <taxon>Bacillota</taxon>
        <taxon>Negativicutes</taxon>
        <taxon>Selenomonadales</taxon>
        <taxon>Selenomonadaceae</taxon>
        <taxon>Propionispira</taxon>
    </lineage>
</organism>
<gene>
    <name evidence="9" type="ORF">SAMN05660742_10163</name>
</gene>